<accession>A0A6J7S600</accession>
<dbReference type="InterPro" id="IPR001173">
    <property type="entry name" value="Glyco_trans_2-like"/>
</dbReference>
<protein>
    <submittedName>
        <fullName evidence="3">Unannotated protein</fullName>
    </submittedName>
</protein>
<evidence type="ECO:0000313" key="2">
    <source>
        <dbReference type="EMBL" id="CAB4906980.1"/>
    </source>
</evidence>
<organism evidence="3">
    <name type="scientific">freshwater metagenome</name>
    <dbReference type="NCBI Taxonomy" id="449393"/>
    <lineage>
        <taxon>unclassified sequences</taxon>
        <taxon>metagenomes</taxon>
        <taxon>ecological metagenomes</taxon>
    </lineage>
</organism>
<sequence length="259" mass="28428">MTDQPWLSIITVVKDAPVDFARTLESLRTQNLVGVQYLVIDSSTDTAVIPTTLEQSGISFSYDWCEPAGIYAAMNIGLSQATGTYVYFLNAGDELLPEVLAQVLAASASCTAPWLIGQVEVESITGARVTTPEWNFASEQKALFARGIFAPHQGTFARTDALRAAGGFNGNFRIAADYAAFLKLTLISTPVMLPFTIARFYEGGLSTQKWQDSFREFHQARVSILAPHGLQSVAERFYTARQFVAVGLYRGVWSKIVKH</sequence>
<evidence type="ECO:0000259" key="1">
    <source>
        <dbReference type="Pfam" id="PF00535"/>
    </source>
</evidence>
<gene>
    <name evidence="2" type="ORF">UFOPK3495_01328</name>
    <name evidence="3" type="ORF">UFOPK4237_00454</name>
</gene>
<dbReference type="EMBL" id="CAFBMC010000085">
    <property type="protein sequence ID" value="CAB4906980.1"/>
    <property type="molecule type" value="Genomic_DNA"/>
</dbReference>
<proteinExistence type="predicted"/>
<reference evidence="3" key="1">
    <citation type="submission" date="2020-05" db="EMBL/GenBank/DDBJ databases">
        <authorList>
            <person name="Chiriac C."/>
            <person name="Salcher M."/>
            <person name="Ghai R."/>
            <person name="Kavagutti S V."/>
        </authorList>
    </citation>
    <scope>NUCLEOTIDE SEQUENCE</scope>
</reference>
<dbReference type="PANTHER" id="PTHR22916:SF67">
    <property type="entry name" value="COLANIC ACID BIOSYNTHESIS GLYCOSYL TRANSFERASE WCAE-RELATED"/>
    <property type="match status" value="1"/>
</dbReference>
<dbReference type="PANTHER" id="PTHR22916">
    <property type="entry name" value="GLYCOSYLTRANSFERASE"/>
    <property type="match status" value="1"/>
</dbReference>
<dbReference type="SUPFAM" id="SSF53448">
    <property type="entry name" value="Nucleotide-diphospho-sugar transferases"/>
    <property type="match status" value="1"/>
</dbReference>
<name>A0A6J7S600_9ZZZZ</name>
<dbReference type="Pfam" id="PF00535">
    <property type="entry name" value="Glycos_transf_2"/>
    <property type="match status" value="1"/>
</dbReference>
<evidence type="ECO:0000313" key="3">
    <source>
        <dbReference type="EMBL" id="CAB5036322.1"/>
    </source>
</evidence>
<dbReference type="AlphaFoldDB" id="A0A6J7S600"/>
<dbReference type="EMBL" id="CAFBPZ010000018">
    <property type="protein sequence ID" value="CAB5036322.1"/>
    <property type="molecule type" value="Genomic_DNA"/>
</dbReference>
<dbReference type="Gene3D" id="3.90.550.10">
    <property type="entry name" value="Spore Coat Polysaccharide Biosynthesis Protein SpsA, Chain A"/>
    <property type="match status" value="1"/>
</dbReference>
<dbReference type="InterPro" id="IPR029044">
    <property type="entry name" value="Nucleotide-diphossugar_trans"/>
</dbReference>
<feature type="domain" description="Glycosyltransferase 2-like" evidence="1">
    <location>
        <begin position="8"/>
        <end position="106"/>
    </location>
</feature>